<accession>A0A1G9UKC0</accession>
<keyword evidence="2" id="KW-1185">Reference proteome</keyword>
<dbReference type="Proteomes" id="UP000198680">
    <property type="component" value="Unassembled WGS sequence"/>
</dbReference>
<dbReference type="RefSeq" id="WP_091219337.1">
    <property type="nucleotide sequence ID" value="NZ_FNHE01000007.1"/>
</dbReference>
<proteinExistence type="predicted"/>
<reference evidence="2" key="1">
    <citation type="submission" date="2016-10" db="EMBL/GenBank/DDBJ databases">
        <authorList>
            <person name="Varghese N."/>
            <person name="Submissions S."/>
        </authorList>
    </citation>
    <scope>NUCLEOTIDE SEQUENCE [LARGE SCALE GENOMIC DNA]</scope>
    <source>
        <strain evidence="2">DSM 45419</strain>
    </source>
</reference>
<dbReference type="EMBL" id="FNHE01000007">
    <property type="protein sequence ID" value="SDM60336.1"/>
    <property type="molecule type" value="Genomic_DNA"/>
</dbReference>
<evidence type="ECO:0000313" key="2">
    <source>
        <dbReference type="Proteomes" id="UP000198680"/>
    </source>
</evidence>
<gene>
    <name evidence="1" type="ORF">SAMN05660642_02834</name>
</gene>
<organism evidence="1 2">
    <name type="scientific">Geodermatophilus siccatus</name>
    <dbReference type="NCBI Taxonomy" id="1137991"/>
    <lineage>
        <taxon>Bacteria</taxon>
        <taxon>Bacillati</taxon>
        <taxon>Actinomycetota</taxon>
        <taxon>Actinomycetes</taxon>
        <taxon>Geodermatophilales</taxon>
        <taxon>Geodermatophilaceae</taxon>
        <taxon>Geodermatophilus</taxon>
    </lineage>
</organism>
<dbReference type="AlphaFoldDB" id="A0A1G9UKC0"/>
<protein>
    <recommendedName>
        <fullName evidence="3">DUF2750 domain-containing protein</fullName>
    </recommendedName>
</protein>
<evidence type="ECO:0000313" key="1">
    <source>
        <dbReference type="EMBL" id="SDM60336.1"/>
    </source>
</evidence>
<name>A0A1G9UKC0_9ACTN</name>
<evidence type="ECO:0008006" key="3">
    <source>
        <dbReference type="Google" id="ProtNLM"/>
    </source>
</evidence>
<dbReference type="OrthoDB" id="2936081at2"/>
<sequence>MTDPDTTAVWDDLAAGGGLWAWGDEDGVAPWTDGDGHDVVPLWTAADRAEEESMSDAEPGEGPVFLGVEALLEAIPEWVAAGVREAGLQSEGGRFTLTVPLTELTERLLRLQVDRPA</sequence>